<keyword evidence="16" id="KW-1185">Reference proteome</keyword>
<keyword evidence="5" id="KW-0808">Transferase</keyword>
<dbReference type="Proteomes" id="UP000661507">
    <property type="component" value="Unassembled WGS sequence"/>
</dbReference>
<dbReference type="InterPro" id="IPR005467">
    <property type="entry name" value="His_kinase_dom"/>
</dbReference>
<dbReference type="GO" id="GO:0005524">
    <property type="term" value="F:ATP binding"/>
    <property type="evidence" value="ECO:0007669"/>
    <property type="project" value="UniProtKB-KW"/>
</dbReference>
<organism evidence="15 16">
    <name type="scientific">Neoroseomonas lacus</name>
    <dbReference type="NCBI Taxonomy" id="287609"/>
    <lineage>
        <taxon>Bacteria</taxon>
        <taxon>Pseudomonadati</taxon>
        <taxon>Pseudomonadota</taxon>
        <taxon>Alphaproteobacteria</taxon>
        <taxon>Acetobacterales</taxon>
        <taxon>Acetobacteraceae</taxon>
        <taxon>Neoroseomonas</taxon>
    </lineage>
</organism>
<dbReference type="Pfam" id="PF02518">
    <property type="entry name" value="HATPase_c"/>
    <property type="match status" value="1"/>
</dbReference>
<evidence type="ECO:0000256" key="3">
    <source>
        <dbReference type="ARBA" id="ARBA00012438"/>
    </source>
</evidence>
<keyword evidence="4" id="KW-0597">Phosphoprotein</keyword>
<keyword evidence="8 15" id="KW-0418">Kinase</keyword>
<proteinExistence type="predicted"/>
<evidence type="ECO:0000256" key="11">
    <source>
        <dbReference type="ARBA" id="ARBA00023012"/>
    </source>
</evidence>
<evidence type="ECO:0000256" key="7">
    <source>
        <dbReference type="ARBA" id="ARBA00022741"/>
    </source>
</evidence>
<reference evidence="15" key="2">
    <citation type="submission" date="2020-09" db="EMBL/GenBank/DDBJ databases">
        <authorList>
            <person name="Sun Q."/>
            <person name="Zhou Y."/>
        </authorList>
    </citation>
    <scope>NUCLEOTIDE SEQUENCE</scope>
    <source>
        <strain evidence="15">CGMCC 1.3617</strain>
    </source>
</reference>
<evidence type="ECO:0000256" key="4">
    <source>
        <dbReference type="ARBA" id="ARBA00022553"/>
    </source>
</evidence>
<keyword evidence="9" id="KW-0067">ATP-binding</keyword>
<dbReference type="Gene3D" id="1.10.287.130">
    <property type="match status" value="1"/>
</dbReference>
<dbReference type="InterPro" id="IPR036890">
    <property type="entry name" value="HATPase_C_sf"/>
</dbReference>
<keyword evidence="10 12" id="KW-1133">Transmembrane helix</keyword>
<dbReference type="InterPro" id="IPR003661">
    <property type="entry name" value="HisK_dim/P_dom"/>
</dbReference>
<comment type="caution">
    <text evidence="15">The sequence shown here is derived from an EMBL/GenBank/DDBJ whole genome shotgun (WGS) entry which is preliminary data.</text>
</comment>
<feature type="domain" description="HAMP" evidence="14">
    <location>
        <begin position="174"/>
        <end position="226"/>
    </location>
</feature>
<evidence type="ECO:0000259" key="14">
    <source>
        <dbReference type="PROSITE" id="PS50885"/>
    </source>
</evidence>
<keyword evidence="7" id="KW-0547">Nucleotide-binding</keyword>
<dbReference type="InterPro" id="IPR036097">
    <property type="entry name" value="HisK_dim/P_sf"/>
</dbReference>
<feature type="transmembrane region" description="Helical" evidence="12">
    <location>
        <begin position="154"/>
        <end position="173"/>
    </location>
</feature>
<reference evidence="15" key="1">
    <citation type="journal article" date="2014" name="Int. J. Syst. Evol. Microbiol.">
        <title>Complete genome sequence of Corynebacterium casei LMG S-19264T (=DSM 44701T), isolated from a smear-ripened cheese.</title>
        <authorList>
            <consortium name="US DOE Joint Genome Institute (JGI-PGF)"/>
            <person name="Walter F."/>
            <person name="Albersmeier A."/>
            <person name="Kalinowski J."/>
            <person name="Ruckert C."/>
        </authorList>
    </citation>
    <scope>NUCLEOTIDE SEQUENCE</scope>
    <source>
        <strain evidence="15">CGMCC 1.3617</strain>
    </source>
</reference>
<keyword evidence="6 12" id="KW-0812">Transmembrane</keyword>
<feature type="domain" description="Histidine kinase" evidence="13">
    <location>
        <begin position="234"/>
        <end position="444"/>
    </location>
</feature>
<dbReference type="EC" id="2.7.13.3" evidence="3"/>
<dbReference type="InterPro" id="IPR003660">
    <property type="entry name" value="HAMP_dom"/>
</dbReference>
<dbReference type="InterPro" id="IPR003594">
    <property type="entry name" value="HATPase_dom"/>
</dbReference>
<evidence type="ECO:0000256" key="10">
    <source>
        <dbReference type="ARBA" id="ARBA00022989"/>
    </source>
</evidence>
<dbReference type="PANTHER" id="PTHR45436:SF14">
    <property type="entry name" value="SENSOR PROTEIN QSEC"/>
    <property type="match status" value="1"/>
</dbReference>
<protein>
    <recommendedName>
        <fullName evidence="3">histidine kinase</fullName>
        <ecNumber evidence="3">2.7.13.3</ecNumber>
    </recommendedName>
</protein>
<dbReference type="CDD" id="cd00075">
    <property type="entry name" value="HATPase"/>
    <property type="match status" value="1"/>
</dbReference>
<evidence type="ECO:0000256" key="12">
    <source>
        <dbReference type="SAM" id="Phobius"/>
    </source>
</evidence>
<evidence type="ECO:0000256" key="9">
    <source>
        <dbReference type="ARBA" id="ARBA00022840"/>
    </source>
</evidence>
<evidence type="ECO:0000259" key="13">
    <source>
        <dbReference type="PROSITE" id="PS50109"/>
    </source>
</evidence>
<evidence type="ECO:0000256" key="8">
    <source>
        <dbReference type="ARBA" id="ARBA00022777"/>
    </source>
</evidence>
<keyword evidence="11" id="KW-0902">Two-component regulatory system</keyword>
<evidence type="ECO:0000256" key="2">
    <source>
        <dbReference type="ARBA" id="ARBA00004141"/>
    </source>
</evidence>
<dbReference type="SUPFAM" id="SSF55874">
    <property type="entry name" value="ATPase domain of HSP90 chaperone/DNA topoisomerase II/histidine kinase"/>
    <property type="match status" value="1"/>
</dbReference>
<evidence type="ECO:0000313" key="16">
    <source>
        <dbReference type="Proteomes" id="UP000661507"/>
    </source>
</evidence>
<keyword evidence="12" id="KW-0472">Membrane</keyword>
<dbReference type="SMART" id="SM00387">
    <property type="entry name" value="HATPase_c"/>
    <property type="match status" value="1"/>
</dbReference>
<dbReference type="GO" id="GO:0005886">
    <property type="term" value="C:plasma membrane"/>
    <property type="evidence" value="ECO:0007669"/>
    <property type="project" value="TreeGrafter"/>
</dbReference>
<dbReference type="EMBL" id="BMKW01000008">
    <property type="protein sequence ID" value="GGJ22703.1"/>
    <property type="molecule type" value="Genomic_DNA"/>
</dbReference>
<dbReference type="SUPFAM" id="SSF47384">
    <property type="entry name" value="Homodimeric domain of signal transducing histidine kinase"/>
    <property type="match status" value="1"/>
</dbReference>
<name>A0A917KQY3_9PROT</name>
<evidence type="ECO:0000256" key="6">
    <source>
        <dbReference type="ARBA" id="ARBA00022692"/>
    </source>
</evidence>
<accession>A0A917KQY3</accession>
<dbReference type="SMART" id="SM00388">
    <property type="entry name" value="HisKA"/>
    <property type="match status" value="1"/>
</dbReference>
<evidence type="ECO:0000313" key="15">
    <source>
        <dbReference type="EMBL" id="GGJ22703.1"/>
    </source>
</evidence>
<dbReference type="PANTHER" id="PTHR45436">
    <property type="entry name" value="SENSOR HISTIDINE KINASE YKOH"/>
    <property type="match status" value="1"/>
</dbReference>
<evidence type="ECO:0000256" key="1">
    <source>
        <dbReference type="ARBA" id="ARBA00000085"/>
    </source>
</evidence>
<sequence length="452" mass="47677">MRPAPSSLAGRLGWMVGGLLLALWTASAGTAAFVVVREINEVFDSILQEEAQMLLGGIISRHAERLAAPVQPPLVVSEATPHDEYTTWRLFTGDGRLVMNSHGASEASMLPPGFATIGGARVYTEATPDRRYVISVAEPAGHRGHTVLPTLVRLLGPLFGLVVLALVLIPILLRKGFAPLSKLRAEIARRGGGNLAPLALGPLPDELAAIRDVVDQLLGRVRRALEAERNFSANAAHEMRTPVAVAMAQAQLLAAQAAPGSPMQRDAAQMAAGLARLAARLEKLLQLARAESVATLRRDPVDLLVPLQLLVEEFAAQPGVGTRLHFDDGGLPDLIVAADLDAVAIALRNLIENALRHGPADGIVDISVLPDGAVRVVNGGPVTSRERLEALPARFASRPEQGSGLGLSIVRMIAEQLGGDLNLRSPADGREDGFEAILRFASGAGPRAIAGH</sequence>
<dbReference type="AlphaFoldDB" id="A0A917KQY3"/>
<dbReference type="PROSITE" id="PS50885">
    <property type="entry name" value="HAMP"/>
    <property type="match status" value="1"/>
</dbReference>
<dbReference type="GO" id="GO:0000155">
    <property type="term" value="F:phosphorelay sensor kinase activity"/>
    <property type="evidence" value="ECO:0007669"/>
    <property type="project" value="InterPro"/>
</dbReference>
<dbReference type="Gene3D" id="3.30.565.10">
    <property type="entry name" value="Histidine kinase-like ATPase, C-terminal domain"/>
    <property type="match status" value="1"/>
</dbReference>
<comment type="catalytic activity">
    <reaction evidence="1">
        <text>ATP + protein L-histidine = ADP + protein N-phospho-L-histidine.</text>
        <dbReference type="EC" id="2.7.13.3"/>
    </reaction>
</comment>
<dbReference type="Pfam" id="PF00512">
    <property type="entry name" value="HisKA"/>
    <property type="match status" value="1"/>
</dbReference>
<evidence type="ECO:0000256" key="5">
    <source>
        <dbReference type="ARBA" id="ARBA00022679"/>
    </source>
</evidence>
<comment type="subcellular location">
    <subcellularLocation>
        <location evidence="2">Membrane</location>
        <topology evidence="2">Multi-pass membrane protein</topology>
    </subcellularLocation>
</comment>
<dbReference type="PROSITE" id="PS50109">
    <property type="entry name" value="HIS_KIN"/>
    <property type="match status" value="1"/>
</dbReference>
<dbReference type="InterPro" id="IPR050428">
    <property type="entry name" value="TCS_sensor_his_kinase"/>
</dbReference>
<gene>
    <name evidence="15" type="ORF">GCM10011320_32430</name>
</gene>